<keyword evidence="2 5" id="KW-0812">Transmembrane</keyword>
<feature type="transmembrane region" description="Helical" evidence="5">
    <location>
        <begin position="142"/>
        <end position="163"/>
    </location>
</feature>
<dbReference type="GO" id="GO:0005886">
    <property type="term" value="C:plasma membrane"/>
    <property type="evidence" value="ECO:0007669"/>
    <property type="project" value="UniProtKB-SubCell"/>
</dbReference>
<evidence type="ECO:0000313" key="9">
    <source>
        <dbReference type="Proteomes" id="UP000294739"/>
    </source>
</evidence>
<keyword evidence="4 5" id="KW-0472">Membrane</keyword>
<accession>A0A4R5DI27</accession>
<dbReference type="PANTHER" id="PTHR43229">
    <property type="entry name" value="NODULATION PROTEIN J"/>
    <property type="match status" value="1"/>
</dbReference>
<name>A0A4R5DI27_9ACTN</name>
<evidence type="ECO:0000256" key="5">
    <source>
        <dbReference type="RuleBase" id="RU361157"/>
    </source>
</evidence>
<dbReference type="InterPro" id="IPR051784">
    <property type="entry name" value="Nod_factor_ABC_transporter"/>
</dbReference>
<dbReference type="Pfam" id="PF01061">
    <property type="entry name" value="ABC2_membrane"/>
    <property type="match status" value="1"/>
</dbReference>
<comment type="caution">
    <text evidence="5">Lacks conserved residue(s) required for the propagation of feature annotation.</text>
</comment>
<dbReference type="GO" id="GO:0140359">
    <property type="term" value="F:ABC-type transporter activity"/>
    <property type="evidence" value="ECO:0007669"/>
    <property type="project" value="InterPro"/>
</dbReference>
<keyword evidence="5" id="KW-1003">Cell membrane</keyword>
<comment type="subcellular location">
    <subcellularLocation>
        <location evidence="5">Cell membrane</location>
        <topology evidence="5">Multi-pass membrane protein</topology>
    </subcellularLocation>
    <subcellularLocation>
        <location evidence="1">Membrane</location>
        <topology evidence="1">Multi-pass membrane protein</topology>
    </subcellularLocation>
</comment>
<evidence type="ECO:0000313" key="8">
    <source>
        <dbReference type="EMBL" id="TDE10153.1"/>
    </source>
</evidence>
<dbReference type="OrthoDB" id="9255971at2"/>
<keyword evidence="3 5" id="KW-1133">Transmembrane helix</keyword>
<dbReference type="InParanoid" id="A0A4R5DI27"/>
<evidence type="ECO:0000256" key="3">
    <source>
        <dbReference type="ARBA" id="ARBA00022989"/>
    </source>
</evidence>
<dbReference type="InterPro" id="IPR047817">
    <property type="entry name" value="ABC2_TM_bact-type"/>
</dbReference>
<evidence type="ECO:0000256" key="6">
    <source>
        <dbReference type="SAM" id="MobiDB-lite"/>
    </source>
</evidence>
<dbReference type="EMBL" id="SMKZ01000015">
    <property type="protein sequence ID" value="TDE10153.1"/>
    <property type="molecule type" value="Genomic_DNA"/>
</dbReference>
<protein>
    <recommendedName>
        <fullName evidence="5">Transport permease protein</fullName>
    </recommendedName>
</protein>
<sequence>MADVAEVGDQLRRGDHLEVRADRRQHDGRPLERVHVHGEAGARCGERLDPAPVPHRPPDDVGRRGDVDHNPVPRRDGGDPLADERCRVVGRQVALAEPGTGRDRVGLHVGGVLLGLALLAVMAVGLGALSYTLALASKNTEWLFWTVQQTVLFPLLLLAGILLPVENGPGWLRALSDANPLTYVVDAQRALFNGEFPAGTIAAAAASATIVAALGLAVGTRAMRRSS</sequence>
<feature type="domain" description="ABC transmembrane type-2" evidence="7">
    <location>
        <begin position="151"/>
        <end position="226"/>
    </location>
</feature>
<dbReference type="PROSITE" id="PS51012">
    <property type="entry name" value="ABC_TM2"/>
    <property type="match status" value="1"/>
</dbReference>
<dbReference type="Proteomes" id="UP000294739">
    <property type="component" value="Unassembled WGS sequence"/>
</dbReference>
<reference evidence="8 9" key="1">
    <citation type="submission" date="2019-03" db="EMBL/GenBank/DDBJ databases">
        <title>Draft genome sequences of novel Actinobacteria.</title>
        <authorList>
            <person name="Sahin N."/>
            <person name="Ay H."/>
            <person name="Saygin H."/>
        </authorList>
    </citation>
    <scope>NUCLEOTIDE SEQUENCE [LARGE SCALE GENOMIC DNA]</scope>
    <source>
        <strain evidence="8 9">5K138</strain>
    </source>
</reference>
<dbReference type="PANTHER" id="PTHR43229:SF2">
    <property type="entry name" value="NODULATION PROTEIN J"/>
    <property type="match status" value="1"/>
</dbReference>
<keyword evidence="5" id="KW-0813">Transport</keyword>
<feature type="compositionally biased region" description="Basic and acidic residues" evidence="6">
    <location>
        <begin position="56"/>
        <end position="83"/>
    </location>
</feature>
<evidence type="ECO:0000259" key="7">
    <source>
        <dbReference type="PROSITE" id="PS51012"/>
    </source>
</evidence>
<evidence type="ECO:0000256" key="1">
    <source>
        <dbReference type="ARBA" id="ARBA00004141"/>
    </source>
</evidence>
<feature type="transmembrane region" description="Helical" evidence="5">
    <location>
        <begin position="196"/>
        <end position="218"/>
    </location>
</feature>
<comment type="similarity">
    <text evidence="5">Belongs to the ABC-2 integral membrane protein family.</text>
</comment>
<dbReference type="InterPro" id="IPR013525">
    <property type="entry name" value="ABC2_TM"/>
</dbReference>
<feature type="transmembrane region" description="Helical" evidence="5">
    <location>
        <begin position="112"/>
        <end position="135"/>
    </location>
</feature>
<feature type="compositionally biased region" description="Basic and acidic residues" evidence="6">
    <location>
        <begin position="9"/>
        <end position="49"/>
    </location>
</feature>
<evidence type="ECO:0000256" key="2">
    <source>
        <dbReference type="ARBA" id="ARBA00022692"/>
    </source>
</evidence>
<organism evidence="8 9">
    <name type="scientific">Jiangella asiatica</name>
    <dbReference type="NCBI Taxonomy" id="2530372"/>
    <lineage>
        <taxon>Bacteria</taxon>
        <taxon>Bacillati</taxon>
        <taxon>Actinomycetota</taxon>
        <taxon>Actinomycetes</taxon>
        <taxon>Jiangellales</taxon>
        <taxon>Jiangellaceae</taxon>
        <taxon>Jiangella</taxon>
    </lineage>
</organism>
<comment type="caution">
    <text evidence="8">The sequence shown here is derived from an EMBL/GenBank/DDBJ whole genome shotgun (WGS) entry which is preliminary data.</text>
</comment>
<gene>
    <name evidence="8" type="ORF">E1269_12625</name>
</gene>
<evidence type="ECO:0000256" key="4">
    <source>
        <dbReference type="ARBA" id="ARBA00023136"/>
    </source>
</evidence>
<dbReference type="AlphaFoldDB" id="A0A4R5DI27"/>
<proteinExistence type="inferred from homology"/>
<keyword evidence="9" id="KW-1185">Reference proteome</keyword>
<feature type="region of interest" description="Disordered" evidence="6">
    <location>
        <begin position="1"/>
        <end position="83"/>
    </location>
</feature>